<dbReference type="PANTHER" id="PTHR44196">
    <property type="entry name" value="DEHYDROGENASE/REDUCTASE SDR FAMILY MEMBER 7B"/>
    <property type="match status" value="1"/>
</dbReference>
<evidence type="ECO:0000259" key="4">
    <source>
        <dbReference type="SMART" id="SM00822"/>
    </source>
</evidence>
<dbReference type="InterPro" id="IPR002347">
    <property type="entry name" value="SDR_fam"/>
</dbReference>
<accession>A0A840S189</accession>
<dbReference type="Pfam" id="PF00106">
    <property type="entry name" value="adh_short"/>
    <property type="match status" value="1"/>
</dbReference>
<evidence type="ECO:0000256" key="2">
    <source>
        <dbReference type="ARBA" id="ARBA00023002"/>
    </source>
</evidence>
<reference evidence="5 6" key="1">
    <citation type="submission" date="2020-08" db="EMBL/GenBank/DDBJ databases">
        <title>Genomic Encyclopedia of Type Strains, Phase IV (KMG-IV): sequencing the most valuable type-strain genomes for metagenomic binning, comparative biology and taxonomic classification.</title>
        <authorList>
            <person name="Goeker M."/>
        </authorList>
    </citation>
    <scope>NUCLEOTIDE SEQUENCE [LARGE SCALE GENOMIC DNA]</scope>
    <source>
        <strain evidence="5 6">DSM 23958</strain>
    </source>
</reference>
<dbReference type="PRINTS" id="PR00081">
    <property type="entry name" value="GDHRDH"/>
</dbReference>
<dbReference type="InterPro" id="IPR020904">
    <property type="entry name" value="Sc_DH/Rdtase_CS"/>
</dbReference>
<dbReference type="Proteomes" id="UP000554837">
    <property type="component" value="Unassembled WGS sequence"/>
</dbReference>
<evidence type="ECO:0000256" key="1">
    <source>
        <dbReference type="ARBA" id="ARBA00006484"/>
    </source>
</evidence>
<dbReference type="SMART" id="SM00822">
    <property type="entry name" value="PKS_KR"/>
    <property type="match status" value="1"/>
</dbReference>
<dbReference type="PROSITE" id="PS00061">
    <property type="entry name" value="ADH_SHORT"/>
    <property type="match status" value="1"/>
</dbReference>
<evidence type="ECO:0000256" key="3">
    <source>
        <dbReference type="RuleBase" id="RU000363"/>
    </source>
</evidence>
<keyword evidence="2" id="KW-0560">Oxidoreductase</keyword>
<dbReference type="EMBL" id="JACHHO010000001">
    <property type="protein sequence ID" value="MBB5204045.1"/>
    <property type="molecule type" value="Genomic_DNA"/>
</dbReference>
<dbReference type="AlphaFoldDB" id="A0A840S189"/>
<dbReference type="InterPro" id="IPR036291">
    <property type="entry name" value="NAD(P)-bd_dom_sf"/>
</dbReference>
<organism evidence="5 6">
    <name type="scientific">Inhella inkyongensis</name>
    <dbReference type="NCBI Taxonomy" id="392593"/>
    <lineage>
        <taxon>Bacteria</taxon>
        <taxon>Pseudomonadati</taxon>
        <taxon>Pseudomonadota</taxon>
        <taxon>Betaproteobacteria</taxon>
        <taxon>Burkholderiales</taxon>
        <taxon>Sphaerotilaceae</taxon>
        <taxon>Inhella</taxon>
    </lineage>
</organism>
<dbReference type="PANTHER" id="PTHR44196:SF1">
    <property type="entry name" value="DEHYDROGENASE_REDUCTASE SDR FAMILY MEMBER 7B"/>
    <property type="match status" value="1"/>
</dbReference>
<feature type="domain" description="Ketoreductase" evidence="4">
    <location>
        <begin position="2"/>
        <end position="188"/>
    </location>
</feature>
<comment type="caution">
    <text evidence="5">The sequence shown here is derived from an EMBL/GenBank/DDBJ whole genome shotgun (WGS) entry which is preliminary data.</text>
</comment>
<proteinExistence type="inferred from homology"/>
<gene>
    <name evidence="5" type="ORF">HNQ51_001338</name>
</gene>
<evidence type="ECO:0000313" key="6">
    <source>
        <dbReference type="Proteomes" id="UP000554837"/>
    </source>
</evidence>
<dbReference type="Gene3D" id="3.40.50.720">
    <property type="entry name" value="NAD(P)-binding Rossmann-like Domain"/>
    <property type="match status" value="1"/>
</dbReference>
<name>A0A840S189_9BURK</name>
<keyword evidence="6" id="KW-1185">Reference proteome</keyword>
<sequence>MPSILITGASAGIGSQLAREFAARGYALALTARRLDALQALRAELQARHPGLRVEVRALDVCDVEQVAAVMQDLDQALGGLDVVVANAGIAPVARVGAGELAAQLQTLRTNVEGAVATVDAAVALMKPRGRGQVVGISSVAAFSALPKLGAYCASKAALSSYMECLRRELRGTGLSVTVLHPGFIDTDLNRKAKSRPFLVSLEQGGAIAARLIERRVADATVPSQPWGAIRALQRLLPRALLRRLS</sequence>
<dbReference type="SUPFAM" id="SSF51735">
    <property type="entry name" value="NAD(P)-binding Rossmann-fold domains"/>
    <property type="match status" value="1"/>
</dbReference>
<evidence type="ECO:0000313" key="5">
    <source>
        <dbReference type="EMBL" id="MBB5204045.1"/>
    </source>
</evidence>
<dbReference type="PRINTS" id="PR00080">
    <property type="entry name" value="SDRFAMILY"/>
</dbReference>
<protein>
    <recommendedName>
        <fullName evidence="4">Ketoreductase domain-containing protein</fullName>
    </recommendedName>
</protein>
<dbReference type="GO" id="GO:0016020">
    <property type="term" value="C:membrane"/>
    <property type="evidence" value="ECO:0007669"/>
    <property type="project" value="TreeGrafter"/>
</dbReference>
<dbReference type="RefSeq" id="WP_138856956.1">
    <property type="nucleotide sequence ID" value="NZ_CP040709.1"/>
</dbReference>
<dbReference type="InterPro" id="IPR057326">
    <property type="entry name" value="KR_dom"/>
</dbReference>
<dbReference type="OrthoDB" id="9790266at2"/>
<dbReference type="NCBIfam" id="NF006099">
    <property type="entry name" value="PRK08251.1"/>
    <property type="match status" value="1"/>
</dbReference>
<dbReference type="GO" id="GO:0016491">
    <property type="term" value="F:oxidoreductase activity"/>
    <property type="evidence" value="ECO:0007669"/>
    <property type="project" value="UniProtKB-KW"/>
</dbReference>
<comment type="similarity">
    <text evidence="1 3">Belongs to the short-chain dehydrogenases/reductases (SDR) family.</text>
</comment>